<organism evidence="14 15">
    <name type="scientific">Biomphalaria glabrata</name>
    <name type="common">Bloodfluke planorb</name>
    <name type="synonym">Freshwater snail</name>
    <dbReference type="NCBI Taxonomy" id="6526"/>
    <lineage>
        <taxon>Eukaryota</taxon>
        <taxon>Metazoa</taxon>
        <taxon>Spiralia</taxon>
        <taxon>Lophotrochozoa</taxon>
        <taxon>Mollusca</taxon>
        <taxon>Gastropoda</taxon>
        <taxon>Heterobranchia</taxon>
        <taxon>Euthyneura</taxon>
        <taxon>Panpulmonata</taxon>
        <taxon>Hygrophila</taxon>
        <taxon>Lymnaeoidea</taxon>
        <taxon>Planorbidae</taxon>
        <taxon>Biomphalaria</taxon>
    </lineage>
</organism>
<feature type="domain" description="Beta-hexosaminidase eukaryotic type N-terminal" evidence="13">
    <location>
        <begin position="42"/>
        <end position="160"/>
    </location>
</feature>
<name>A0A9W3BFC6_BIOGL</name>
<keyword evidence="3 11" id="KW-0732">Signal</keyword>
<dbReference type="GO" id="GO:0005764">
    <property type="term" value="C:lysosome"/>
    <property type="evidence" value="ECO:0007669"/>
    <property type="project" value="TreeGrafter"/>
</dbReference>
<dbReference type="GO" id="GO:0030203">
    <property type="term" value="P:glycosaminoglycan metabolic process"/>
    <property type="evidence" value="ECO:0007669"/>
    <property type="project" value="TreeGrafter"/>
</dbReference>
<dbReference type="OMA" id="EPVYKCW"/>
<dbReference type="EC" id="3.2.1.52" evidence="7"/>
<sequence>MKMIYRPIFLMFFFFFKCVHLEVTFIAERLPIQGNRPDPGSPWPMPKYWNKDAKVKTFIPGNIRLTQNRECDVTQEAFNRFVHRLQKVGGLESSTDDSTCFVQTEVSLQELKVVINDQLCPEYPQLGDSEKYELNITDTITIKASQVWGAVWGLETLGQLTYMVDGKWFVNQTFISDEPRFSHRGLHLDTARHFYSVDIIKLNLDVMAMHKLNVFHWHIVDAQSFPYSSRRYPELAQKGAYSPGHIYSQSDVQDIINFARLRGIRVLPEFDTPGHAQSWGKSHPELLTTCYDGDTPERSVYGKHSEKEIMDPTKNSTFDFLRNFFDEIKDVFKDNFLHMGMDEVHYMCWESSPIIQEFLKDHGIPAGQYSGLETYYSNRLLDIIRPMNKRVVIWEDPVNHGAQIRNDTLIQVWKKKDSPPGTDTWAVHLQDAVRRGFQVIFSSCWYLNYISYGQDWKDYYTCDPYHINATQQELSQILGGEVCLWSEYIDETNLLSLVWPRASSVAERLWSVQSLNDTDDATFRLDQHRCRMLRHGIPAKPILPGYCRDDYNTDNTLLKTCRTASVRASQETSTTTKNPNRASQETSTTTKNPNAGSQMTSKLFATMIVYSVLRFHFI</sequence>
<dbReference type="PANTHER" id="PTHR22600:SF21">
    <property type="entry name" value="BETA-HEXOSAMINIDASE A"/>
    <property type="match status" value="1"/>
</dbReference>
<evidence type="ECO:0000256" key="4">
    <source>
        <dbReference type="ARBA" id="ARBA00022801"/>
    </source>
</evidence>
<keyword evidence="9" id="KW-1015">Disulfide bond</keyword>
<evidence type="ECO:0000256" key="5">
    <source>
        <dbReference type="ARBA" id="ARBA00023180"/>
    </source>
</evidence>
<dbReference type="InterPro" id="IPR029019">
    <property type="entry name" value="HEX_eukaryotic_N"/>
</dbReference>
<keyword evidence="6 7" id="KW-0326">Glycosidase</keyword>
<evidence type="ECO:0000256" key="3">
    <source>
        <dbReference type="ARBA" id="ARBA00022729"/>
    </source>
</evidence>
<evidence type="ECO:0000256" key="6">
    <source>
        <dbReference type="ARBA" id="ARBA00023295"/>
    </source>
</evidence>
<feature type="disulfide bond" evidence="9">
    <location>
        <begin position="290"/>
        <end position="348"/>
    </location>
</feature>
<accession>A0A9W3BFC6</accession>
<proteinExistence type="inferred from homology"/>
<evidence type="ECO:0000313" key="14">
    <source>
        <dbReference type="Proteomes" id="UP001165740"/>
    </source>
</evidence>
<keyword evidence="4 7" id="KW-0378">Hydrolase</keyword>
<evidence type="ECO:0000259" key="12">
    <source>
        <dbReference type="Pfam" id="PF00728"/>
    </source>
</evidence>
<dbReference type="GO" id="GO:0004563">
    <property type="term" value="F:beta-N-acetylhexosaminidase activity"/>
    <property type="evidence" value="ECO:0007669"/>
    <property type="project" value="UniProtKB-EC"/>
</dbReference>
<dbReference type="InterPro" id="IPR029018">
    <property type="entry name" value="Hex-like_dom2"/>
</dbReference>
<evidence type="ECO:0000313" key="15">
    <source>
        <dbReference type="RefSeq" id="XP_055898141.1"/>
    </source>
</evidence>
<evidence type="ECO:0000256" key="1">
    <source>
        <dbReference type="ARBA" id="ARBA00001231"/>
    </source>
</evidence>
<comment type="similarity">
    <text evidence="2 7">Belongs to the glycosyl hydrolase 20 family.</text>
</comment>
<dbReference type="PANTHER" id="PTHR22600">
    <property type="entry name" value="BETA-HEXOSAMINIDASE"/>
    <property type="match status" value="1"/>
</dbReference>
<evidence type="ECO:0000259" key="13">
    <source>
        <dbReference type="Pfam" id="PF14845"/>
    </source>
</evidence>
<dbReference type="FunFam" id="3.20.20.80:FF:000063">
    <property type="entry name" value="Beta-hexosaminidase"/>
    <property type="match status" value="1"/>
</dbReference>
<feature type="disulfide bond" evidence="9">
    <location>
        <begin position="71"/>
        <end position="120"/>
    </location>
</feature>
<feature type="signal peptide" evidence="11">
    <location>
        <begin position="1"/>
        <end position="21"/>
    </location>
</feature>
<dbReference type="GO" id="GO:0005975">
    <property type="term" value="P:carbohydrate metabolic process"/>
    <property type="evidence" value="ECO:0007669"/>
    <property type="project" value="InterPro"/>
</dbReference>
<feature type="domain" description="Glycoside hydrolase family 20 catalytic" evidence="12">
    <location>
        <begin position="181"/>
        <end position="511"/>
    </location>
</feature>
<reference evidence="15" key="1">
    <citation type="submission" date="2025-08" db="UniProtKB">
        <authorList>
            <consortium name="RefSeq"/>
        </authorList>
    </citation>
    <scope>IDENTIFICATION</scope>
</reference>
<dbReference type="PRINTS" id="PR00738">
    <property type="entry name" value="GLHYDRLASE20"/>
</dbReference>
<dbReference type="SUPFAM" id="SSF51445">
    <property type="entry name" value="(Trans)glycosidases"/>
    <property type="match status" value="1"/>
</dbReference>
<dbReference type="RefSeq" id="XP_055898141.1">
    <property type="nucleotide sequence ID" value="XM_056042166.1"/>
</dbReference>
<feature type="chain" id="PRO_5040934861" description="Beta-hexosaminidase" evidence="11">
    <location>
        <begin position="22"/>
        <end position="618"/>
    </location>
</feature>
<dbReference type="CDD" id="cd06562">
    <property type="entry name" value="GH20_HexA_HexB-like"/>
    <property type="match status" value="1"/>
</dbReference>
<dbReference type="InterPro" id="IPR015883">
    <property type="entry name" value="Glyco_hydro_20_cat"/>
</dbReference>
<gene>
    <name evidence="15" type="primary">LOC106064628</name>
</gene>
<feature type="active site" description="Proton donor" evidence="8">
    <location>
        <position position="343"/>
    </location>
</feature>
<evidence type="ECO:0000256" key="11">
    <source>
        <dbReference type="SAM" id="SignalP"/>
    </source>
</evidence>
<protein>
    <recommendedName>
        <fullName evidence="7">Beta-hexosaminidase</fullName>
        <ecNumber evidence="7">3.2.1.52</ecNumber>
    </recommendedName>
</protein>
<dbReference type="AlphaFoldDB" id="A0A9W3BFC6"/>
<feature type="disulfide bond" evidence="9">
    <location>
        <begin position="530"/>
        <end position="547"/>
    </location>
</feature>
<evidence type="ECO:0000256" key="8">
    <source>
        <dbReference type="PIRSR" id="PIRSR001093-1"/>
    </source>
</evidence>
<dbReference type="InterPro" id="IPR017853">
    <property type="entry name" value="GH"/>
</dbReference>
<keyword evidence="5" id="KW-0325">Glycoprotein</keyword>
<dbReference type="OrthoDB" id="428480at2759"/>
<dbReference type="Pfam" id="PF00728">
    <property type="entry name" value="Glyco_hydro_20"/>
    <property type="match status" value="1"/>
</dbReference>
<evidence type="ECO:0000256" key="10">
    <source>
        <dbReference type="SAM" id="MobiDB-lite"/>
    </source>
</evidence>
<dbReference type="Gene3D" id="3.30.379.10">
    <property type="entry name" value="Chitobiase/beta-hexosaminidase domain 2-like"/>
    <property type="match status" value="1"/>
</dbReference>
<evidence type="ECO:0000256" key="2">
    <source>
        <dbReference type="ARBA" id="ARBA00006285"/>
    </source>
</evidence>
<dbReference type="GeneID" id="106064628"/>
<dbReference type="GO" id="GO:0006689">
    <property type="term" value="P:ganglioside catabolic process"/>
    <property type="evidence" value="ECO:0007669"/>
    <property type="project" value="TreeGrafter"/>
</dbReference>
<dbReference type="Proteomes" id="UP001165740">
    <property type="component" value="Chromosome 9"/>
</dbReference>
<keyword evidence="14" id="KW-1185">Reference proteome</keyword>
<dbReference type="InterPro" id="IPR025705">
    <property type="entry name" value="Beta_hexosaminidase_sua/sub"/>
</dbReference>
<dbReference type="GO" id="GO:0016020">
    <property type="term" value="C:membrane"/>
    <property type="evidence" value="ECO:0007669"/>
    <property type="project" value="TreeGrafter"/>
</dbReference>
<dbReference type="PIRSF" id="PIRSF001093">
    <property type="entry name" value="B-hxosamndse_ab_euk"/>
    <property type="match status" value="1"/>
</dbReference>
<dbReference type="Pfam" id="PF14845">
    <property type="entry name" value="Glycohydro_20b2"/>
    <property type="match status" value="1"/>
</dbReference>
<dbReference type="SUPFAM" id="SSF55545">
    <property type="entry name" value="beta-N-acetylhexosaminidase-like domain"/>
    <property type="match status" value="1"/>
</dbReference>
<evidence type="ECO:0000256" key="9">
    <source>
        <dbReference type="PIRSR" id="PIRSR001093-2"/>
    </source>
</evidence>
<comment type="catalytic activity">
    <reaction evidence="1 7">
        <text>Hydrolysis of terminal non-reducing N-acetyl-D-hexosamine residues in N-acetyl-beta-D-hexosaminides.</text>
        <dbReference type="EC" id="3.2.1.52"/>
    </reaction>
</comment>
<evidence type="ECO:0000256" key="7">
    <source>
        <dbReference type="PIRNR" id="PIRNR001093"/>
    </source>
</evidence>
<dbReference type="Gene3D" id="3.20.20.80">
    <property type="entry name" value="Glycosidases"/>
    <property type="match status" value="1"/>
</dbReference>
<feature type="region of interest" description="Disordered" evidence="10">
    <location>
        <begin position="568"/>
        <end position="597"/>
    </location>
</feature>